<dbReference type="Gene3D" id="1.20.5.930">
    <property type="entry name" value="Bicelle-embedded integrin alpha(iib) transmembrane segment"/>
    <property type="match status" value="1"/>
</dbReference>
<feature type="domain" description="Integrin alpha first immunoglubulin-like" evidence="14">
    <location>
        <begin position="460"/>
        <end position="628"/>
    </location>
</feature>
<evidence type="ECO:0000256" key="4">
    <source>
        <dbReference type="ARBA" id="ARBA00022729"/>
    </source>
</evidence>
<dbReference type="Pfam" id="PF20805">
    <property type="entry name" value="Integrin_A_Ig_2"/>
    <property type="match status" value="1"/>
</dbReference>
<comment type="subcellular location">
    <subcellularLocation>
        <location evidence="1 13">Membrane</location>
        <topology evidence="1 13">Single-pass type I membrane protein</topology>
    </subcellularLocation>
</comment>
<evidence type="ECO:0000256" key="9">
    <source>
        <dbReference type="ARBA" id="ARBA00023136"/>
    </source>
</evidence>
<evidence type="ECO:0000256" key="7">
    <source>
        <dbReference type="ARBA" id="ARBA00022989"/>
    </source>
</evidence>
<evidence type="ECO:0000256" key="6">
    <source>
        <dbReference type="ARBA" id="ARBA00022889"/>
    </source>
</evidence>
<dbReference type="GO" id="GO:0005178">
    <property type="term" value="F:integrin binding"/>
    <property type="evidence" value="ECO:0007669"/>
    <property type="project" value="TreeGrafter"/>
</dbReference>
<organism evidence="17 18">
    <name type="scientific">Strongyloides stercoralis</name>
    <name type="common">Threadworm</name>
    <dbReference type="NCBI Taxonomy" id="6248"/>
    <lineage>
        <taxon>Eukaryota</taxon>
        <taxon>Metazoa</taxon>
        <taxon>Ecdysozoa</taxon>
        <taxon>Nematoda</taxon>
        <taxon>Chromadorea</taxon>
        <taxon>Rhabditida</taxon>
        <taxon>Tylenchina</taxon>
        <taxon>Panagrolaimomorpha</taxon>
        <taxon>Strongyloidoidea</taxon>
        <taxon>Strongyloididae</taxon>
        <taxon>Strongyloides</taxon>
    </lineage>
</organism>
<evidence type="ECO:0000256" key="8">
    <source>
        <dbReference type="ARBA" id="ARBA00023037"/>
    </source>
</evidence>
<feature type="repeat" description="FG-GAP" evidence="12">
    <location>
        <begin position="350"/>
        <end position="409"/>
    </location>
</feature>
<feature type="chain" id="PRO_5041778332" evidence="13">
    <location>
        <begin position="21"/>
        <end position="1138"/>
    </location>
</feature>
<keyword evidence="9 13" id="KW-0472">Membrane</keyword>
<evidence type="ECO:0000256" key="5">
    <source>
        <dbReference type="ARBA" id="ARBA00022737"/>
    </source>
</evidence>
<dbReference type="AlphaFoldDB" id="A0AAF5CXH2"/>
<dbReference type="PROSITE" id="PS51470">
    <property type="entry name" value="FG_GAP"/>
    <property type="match status" value="6"/>
</dbReference>
<name>A0AAF5CXH2_STRER</name>
<dbReference type="PANTHER" id="PTHR23220:SF133">
    <property type="entry name" value="INTEGRIN ALPHA-PS2"/>
    <property type="match status" value="1"/>
</dbReference>
<dbReference type="Pfam" id="PF00357">
    <property type="entry name" value="Integrin_alpha"/>
    <property type="match status" value="1"/>
</dbReference>
<evidence type="ECO:0000259" key="15">
    <source>
        <dbReference type="Pfam" id="PF20805"/>
    </source>
</evidence>
<feature type="repeat" description="FG-GAP" evidence="12">
    <location>
        <begin position="25"/>
        <end position="87"/>
    </location>
</feature>
<feature type="domain" description="Integrin alpha third immunoglobulin-like" evidence="16">
    <location>
        <begin position="804"/>
        <end position="1055"/>
    </location>
</feature>
<dbReference type="GO" id="GO:0007229">
    <property type="term" value="P:integrin-mediated signaling pathway"/>
    <property type="evidence" value="ECO:0007669"/>
    <property type="project" value="UniProtKB-KW"/>
</dbReference>
<protein>
    <submittedName>
        <fullName evidence="18">Integrin_alpha2 domain-containing protein</fullName>
    </submittedName>
</protein>
<dbReference type="InterPro" id="IPR013517">
    <property type="entry name" value="FG-GAP"/>
</dbReference>
<dbReference type="Proteomes" id="UP000035681">
    <property type="component" value="Unplaced"/>
</dbReference>
<dbReference type="WBParaSite" id="TCONS_00003208.p1">
    <property type="protein sequence ID" value="TCONS_00003208.p1"/>
    <property type="gene ID" value="XLOC_002955"/>
</dbReference>
<dbReference type="Pfam" id="PF08441">
    <property type="entry name" value="Integrin_A_Ig_1"/>
    <property type="match status" value="1"/>
</dbReference>
<evidence type="ECO:0000256" key="1">
    <source>
        <dbReference type="ARBA" id="ARBA00004479"/>
    </source>
</evidence>
<dbReference type="Gene3D" id="2.130.10.130">
    <property type="entry name" value="Integrin alpha, N-terminal"/>
    <property type="match status" value="1"/>
</dbReference>
<proteinExistence type="inferred from homology"/>
<evidence type="ECO:0000256" key="10">
    <source>
        <dbReference type="ARBA" id="ARBA00023170"/>
    </source>
</evidence>
<dbReference type="SMART" id="SM00191">
    <property type="entry name" value="Int_alpha"/>
    <property type="match status" value="5"/>
</dbReference>
<dbReference type="InterPro" id="IPR032695">
    <property type="entry name" value="Integrin_dom_sf"/>
</dbReference>
<dbReference type="PANTHER" id="PTHR23220">
    <property type="entry name" value="INTEGRIN ALPHA"/>
    <property type="match status" value="1"/>
</dbReference>
<dbReference type="Gene3D" id="2.60.40.1510">
    <property type="entry name" value="ntegrin, alpha v. Chain A, domain 3"/>
    <property type="match status" value="1"/>
</dbReference>
<dbReference type="InterPro" id="IPR028994">
    <property type="entry name" value="Integrin_alpha_N"/>
</dbReference>
<dbReference type="GO" id="GO:0098609">
    <property type="term" value="P:cell-cell adhesion"/>
    <property type="evidence" value="ECO:0007669"/>
    <property type="project" value="TreeGrafter"/>
</dbReference>
<evidence type="ECO:0000256" key="12">
    <source>
        <dbReference type="PROSITE-ProRule" id="PRU00803"/>
    </source>
</evidence>
<keyword evidence="8 13" id="KW-0401">Integrin</keyword>
<comment type="similarity">
    <text evidence="2 13">Belongs to the integrin alpha chain family.</text>
</comment>
<dbReference type="InterPro" id="IPR013649">
    <property type="entry name" value="Integrin_alpha_Ig-like_1"/>
</dbReference>
<keyword evidence="4 13" id="KW-0732">Signal</keyword>
<dbReference type="Gene3D" id="2.60.40.1530">
    <property type="entry name" value="ntegrin, alpha v. Chain A, domain 4"/>
    <property type="match status" value="1"/>
</dbReference>
<keyword evidence="7 13" id="KW-1133">Transmembrane helix</keyword>
<evidence type="ECO:0000313" key="17">
    <source>
        <dbReference type="Proteomes" id="UP000035681"/>
    </source>
</evidence>
<keyword evidence="3 13" id="KW-0812">Transmembrane</keyword>
<dbReference type="GO" id="GO:0033627">
    <property type="term" value="P:cell adhesion mediated by integrin"/>
    <property type="evidence" value="ECO:0007669"/>
    <property type="project" value="TreeGrafter"/>
</dbReference>
<dbReference type="InterPro" id="IPR000413">
    <property type="entry name" value="Integrin_alpha"/>
</dbReference>
<evidence type="ECO:0000256" key="11">
    <source>
        <dbReference type="ARBA" id="ARBA00023180"/>
    </source>
</evidence>
<evidence type="ECO:0000256" key="3">
    <source>
        <dbReference type="ARBA" id="ARBA00022692"/>
    </source>
</evidence>
<feature type="transmembrane region" description="Helical" evidence="13">
    <location>
        <begin position="1067"/>
        <end position="1089"/>
    </location>
</feature>
<feature type="repeat" description="FG-GAP" evidence="12">
    <location>
        <begin position="413"/>
        <end position="475"/>
    </location>
</feature>
<keyword evidence="5" id="KW-0677">Repeat</keyword>
<evidence type="ECO:0000259" key="14">
    <source>
        <dbReference type="Pfam" id="PF08441"/>
    </source>
</evidence>
<keyword evidence="11" id="KW-0325">Glycoprotein</keyword>
<evidence type="ECO:0000259" key="16">
    <source>
        <dbReference type="Pfam" id="PF20806"/>
    </source>
</evidence>
<feature type="repeat" description="FG-GAP" evidence="12">
    <location>
        <begin position="277"/>
        <end position="333"/>
    </location>
</feature>
<dbReference type="GO" id="GO:0008305">
    <property type="term" value="C:integrin complex"/>
    <property type="evidence" value="ECO:0007669"/>
    <property type="project" value="InterPro"/>
</dbReference>
<dbReference type="PRINTS" id="PR01185">
    <property type="entry name" value="INTEGRINA"/>
</dbReference>
<sequence>MLIIQYLLLYLFSIIKYGQSFNVDTKRPIIHRMPPDTMFGYSIDFIRNKDEYNLVVGAPKAQSAGNRVISRGGAVYSCQTGSTRCQEILFDRNGNERRLNGSKSLPIEEKSYQMLGSTIVTSGGNVLACAPHYKYFFSKFEVIEPVGTCYYAQNNFEKITEFAPCRQEPARHGHHRFGYGMCGFSASIADEGNDRLFINGPGVWYWQGAVFSQNIKNITDRPNTSDGPASHDHWQRGYSSAVGDFDGDKKDDVVVGVPRGNDLHGFVSIYNRKLHSIANLTDKNSQQGQYFGGSVGVADLNNDGLDDVIVGSPFYTDYKTVKDIKTQERKPQYDVGKITIFLQTSVGVFDEGTSIIGTSQWGRFGYSIASTGDINGDGYNDFYVGAPYDGVDGKGAVYIYHGSKDGVVKKFAQKIEAGEIRNDLKTFGFSLATGKDIDKNTYPDIAIGAMQSGHAIILKSKPVIKVEGQVTPSKKIINLDHKTCMSEFGKIACEKVKYCVKYDGKLTAEHRNIELKVRVQLDSKKSLSPRPFFSRRDIDRKKNVQISNESKNKNQPDIIEQIVPLHKGREHCDSFEVFIPDTIRDKITPINVLVNYSYVEKRSLSSELDAALDTTTGAAFETELMIDKNCGDDDKCTPDLQLYATTSKDKFILGSEDQNIIVNVTVRNRGEDSYLSQFFIDIPKGFEYGGVENYASTAPVSCSEFVDDELVVEEDKKKSKKKNDKKKEKKVDHYKMVCDIGNPLPENKDSEFGFILRGTSVDPEVEDIVVKMSVNSTFGEEARGNEKDNELIIKVPIEIKAQLDVIGRSNPEQVDYSIRNRTKGAQAQFDNEVGPLVGHLFQVINRGPSIIDKSTLDIFWPSFGETGKHLLYLIDTPFVSDNKKVRCRVRQAQNINPESLVIGNEHNILSIVANPQAPKKIQNGEKGSSMRVKRNWDDLTHDERVRNQKKELKAAVLASKGRESAIEYKGSLHKGNVDCGSLNCTQITCEIGRMAPDEYVLIEIFSRLWVNSLIDDGVYEADISSLALSRITSLPVAPKYSPPPQIFSVTTDVNPTDPEQFAPDLPWWLYLLAILIGLLILSLCILCLWRCGFFKRNRPQSEKARLVEGVDKGGYYADNHTRYNQPSMYDSRTHGDRI</sequence>
<feature type="repeat" description="FG-GAP" evidence="12">
    <location>
        <begin position="223"/>
        <end position="275"/>
    </location>
</feature>
<accession>A0AAF5CXH2</accession>
<evidence type="ECO:0000256" key="13">
    <source>
        <dbReference type="RuleBase" id="RU003762"/>
    </source>
</evidence>
<reference evidence="18" key="1">
    <citation type="submission" date="2024-02" db="UniProtKB">
        <authorList>
            <consortium name="WormBaseParasite"/>
        </authorList>
    </citation>
    <scope>IDENTIFICATION</scope>
</reference>
<dbReference type="InterPro" id="IPR018184">
    <property type="entry name" value="Integrin_alpha_C_CS"/>
</dbReference>
<dbReference type="Pfam" id="PF20806">
    <property type="entry name" value="Integrin_A_Ig_3"/>
    <property type="match status" value="1"/>
</dbReference>
<keyword evidence="6 13" id="KW-0130">Cell adhesion</keyword>
<dbReference type="SUPFAM" id="SSF69318">
    <property type="entry name" value="Integrin alpha N-terminal domain"/>
    <property type="match status" value="1"/>
</dbReference>
<dbReference type="Gene3D" id="2.60.40.1460">
    <property type="entry name" value="Integrin domains. Chain A, domain 2"/>
    <property type="match status" value="1"/>
</dbReference>
<feature type="domain" description="Integrin alpha second immunoglobulin-like" evidence="15">
    <location>
        <begin position="630"/>
        <end position="795"/>
    </location>
</feature>
<dbReference type="SUPFAM" id="SSF69179">
    <property type="entry name" value="Integrin domains"/>
    <property type="match status" value="3"/>
</dbReference>
<evidence type="ECO:0000256" key="2">
    <source>
        <dbReference type="ARBA" id="ARBA00008054"/>
    </source>
</evidence>
<feature type="signal peptide" evidence="13">
    <location>
        <begin position="1"/>
        <end position="20"/>
    </location>
</feature>
<dbReference type="InterPro" id="IPR048285">
    <property type="entry name" value="Integrin_alpha_Ig-like_2"/>
</dbReference>
<dbReference type="GO" id="GO:0009897">
    <property type="term" value="C:external side of plasma membrane"/>
    <property type="evidence" value="ECO:0007669"/>
    <property type="project" value="TreeGrafter"/>
</dbReference>
<keyword evidence="17" id="KW-1185">Reference proteome</keyword>
<dbReference type="InterPro" id="IPR048286">
    <property type="entry name" value="Integrin_alpha_Ig-like_3"/>
</dbReference>
<keyword evidence="10 13" id="KW-0675">Receptor</keyword>
<evidence type="ECO:0000313" key="18">
    <source>
        <dbReference type="WBParaSite" id="TCONS_00003208.p1"/>
    </source>
</evidence>
<feature type="repeat" description="FG-GAP" evidence="12">
    <location>
        <begin position="168"/>
        <end position="222"/>
    </location>
</feature>
<dbReference type="GO" id="GO:0007160">
    <property type="term" value="P:cell-matrix adhesion"/>
    <property type="evidence" value="ECO:0007669"/>
    <property type="project" value="TreeGrafter"/>
</dbReference>
<dbReference type="Pfam" id="PF01839">
    <property type="entry name" value="FG-GAP"/>
    <property type="match status" value="3"/>
</dbReference>
<dbReference type="InterPro" id="IPR013519">
    <property type="entry name" value="Int_alpha_beta-p"/>
</dbReference>
<dbReference type="PROSITE" id="PS00242">
    <property type="entry name" value="INTEGRIN_ALPHA"/>
    <property type="match status" value="1"/>
</dbReference>
<dbReference type="GO" id="GO:0048513">
    <property type="term" value="P:animal organ development"/>
    <property type="evidence" value="ECO:0007669"/>
    <property type="project" value="UniProtKB-ARBA"/>
</dbReference>